<comment type="caution">
    <text evidence="1">The sequence shown here is derived from an EMBL/GenBank/DDBJ whole genome shotgun (WGS) entry which is preliminary data.</text>
</comment>
<proteinExistence type="predicted"/>
<organism evidence="1">
    <name type="scientific">Medicago truncatula</name>
    <name type="common">Barrel medic</name>
    <name type="synonym">Medicago tribuloides</name>
    <dbReference type="NCBI Taxonomy" id="3880"/>
    <lineage>
        <taxon>Eukaryota</taxon>
        <taxon>Viridiplantae</taxon>
        <taxon>Streptophyta</taxon>
        <taxon>Embryophyta</taxon>
        <taxon>Tracheophyta</taxon>
        <taxon>Spermatophyta</taxon>
        <taxon>Magnoliopsida</taxon>
        <taxon>eudicotyledons</taxon>
        <taxon>Gunneridae</taxon>
        <taxon>Pentapetalae</taxon>
        <taxon>rosids</taxon>
        <taxon>fabids</taxon>
        <taxon>Fabales</taxon>
        <taxon>Fabaceae</taxon>
        <taxon>Papilionoideae</taxon>
        <taxon>50 kb inversion clade</taxon>
        <taxon>NPAAA clade</taxon>
        <taxon>Hologalegina</taxon>
        <taxon>IRL clade</taxon>
        <taxon>Trifolieae</taxon>
        <taxon>Medicago</taxon>
    </lineage>
</organism>
<reference evidence="1" key="1">
    <citation type="journal article" date="2018" name="Nat. Plants">
        <title>Whole-genome landscape of Medicago truncatula symbiotic genes.</title>
        <authorList>
            <person name="Pecrix Y."/>
            <person name="Gamas P."/>
            <person name="Carrere S."/>
        </authorList>
    </citation>
    <scope>NUCLEOTIDE SEQUENCE</scope>
    <source>
        <tissue evidence="1">Leaves</tissue>
    </source>
</reference>
<accession>A0A396JRX2</accession>
<dbReference type="EMBL" id="PSQE01000001">
    <property type="protein sequence ID" value="RHN79994.1"/>
    <property type="molecule type" value="Genomic_DNA"/>
</dbReference>
<evidence type="ECO:0000313" key="1">
    <source>
        <dbReference type="EMBL" id="RHN79994.1"/>
    </source>
</evidence>
<dbReference type="Gramene" id="rna3861">
    <property type="protein sequence ID" value="RHN79994.1"/>
    <property type="gene ID" value="gene3861"/>
</dbReference>
<protein>
    <submittedName>
        <fullName evidence="1">Uncharacterized protein</fullName>
    </submittedName>
</protein>
<sequence length="122" mass="13702">MLSFLPSIVRVGCCNVGLLRLCFPTVCTPVSHGLLTTVVFFTWIGLSETTPIQQACKCSDIMKEMSNKKFEKLNVNLYVEKKGIGVSFFCCCYGDFLLLMYLGFRGKLKGLFVTLVDYFVIV</sequence>
<dbReference type="Proteomes" id="UP000265566">
    <property type="component" value="Chromosome 1"/>
</dbReference>
<gene>
    <name evidence="1" type="ORF">MtrunA17_Chr1g0183401</name>
</gene>
<name>A0A396JRX2_MEDTR</name>
<dbReference type="AlphaFoldDB" id="A0A396JRX2"/>